<dbReference type="CDD" id="cd17933">
    <property type="entry name" value="DEXSc_RecD-like"/>
    <property type="match status" value="1"/>
</dbReference>
<dbReference type="Pfam" id="PF13604">
    <property type="entry name" value="AAA_30"/>
    <property type="match status" value="1"/>
</dbReference>
<protein>
    <submittedName>
        <fullName evidence="9">Ti-type conjugative transfer relaxase TraA</fullName>
    </submittedName>
</protein>
<proteinExistence type="inferred from homology"/>
<evidence type="ECO:0000313" key="10">
    <source>
        <dbReference type="Proteomes" id="UP000001596"/>
    </source>
</evidence>
<keyword evidence="2" id="KW-0547">Nucleotide-binding</keyword>
<dbReference type="SUPFAM" id="SSF52540">
    <property type="entry name" value="P-loop containing nucleoside triphosphate hydrolases"/>
    <property type="match status" value="2"/>
</dbReference>
<evidence type="ECO:0000259" key="6">
    <source>
        <dbReference type="Pfam" id="PF01443"/>
    </source>
</evidence>
<feature type="domain" description="(+)RNA virus helicase C-terminal" evidence="6">
    <location>
        <begin position="689"/>
        <end position="734"/>
    </location>
</feature>
<dbReference type="GO" id="GO:0017116">
    <property type="term" value="F:single-stranded DNA helicase activity"/>
    <property type="evidence" value="ECO:0007669"/>
    <property type="project" value="TreeGrafter"/>
</dbReference>
<feature type="domain" description="MobA/MobL protein" evidence="7">
    <location>
        <begin position="17"/>
        <end position="242"/>
    </location>
</feature>
<dbReference type="InterPro" id="IPR041533">
    <property type="entry name" value="Bep_BID"/>
</dbReference>
<dbReference type="InterPro" id="IPR027417">
    <property type="entry name" value="P-loop_NTPase"/>
</dbReference>
<keyword evidence="4" id="KW-0184">Conjugation</keyword>
<dbReference type="Gene3D" id="3.30.930.30">
    <property type="match status" value="1"/>
</dbReference>
<sequence>MAITHFTPQIISRGEGRSAVAAAAYRHTARMENEREGRVADFFNKPGLVHSEFALPDDAPDWARVMKYGKSPAQSSEAFWNKVEAFETRKDAQLAKEFILAVPVELSTEQNIAMMRDFVSSEVTARGLVADWVYHDATGNPHLHLMTSLRPLTNDGFGGKKVAILDANGQPQRSKSGQIQYKLWAGDKTDFLDLRDAWYAMQNKHLRLNGHDIHVDGRSYAERGIGLVPTPHIGVSTKNIQREAEAQSRAVDLERLTLHQAARRENARRIEQRPEIVLDAISWEKSVFDERDISKYLHRYIDDAGQFANLMARILQSPELSLLEAEEVDFATGEVLPNRYATRDMIRIEADMAEQASRLSILSGFGVSRSTRGEVLAANGKLSDEQKVAVERITGDERLSLVVGRAGAGKTTMMKAAREVWEANGYKVVGGALAGKAAEGLEKEAGIKSRTLASWQLQWKEGRAALDDKTVFVIDEAGMVASRQMAEFVSAIDRAGAKLVLVGDADQLQPIEAGGAFRKLADNIGYAELGTIWRQRQQWMRHASMDLARGNVREALTAYHERGHVKEATTKADTIAALVKDWIADYDPARSSLILAYMRKDVRALNEQARAALQERGIIAQGTEFRTEDGMRNFSPGDQIVFLKNEKSLGVMNGMIARVVVAEKGKIVAEVGSENRRVEIDQAFYRNVDHGYATTIHKSQGATADRVKVLASSMFDRHLSYVALTRHRDSVELYAAAQEFARYSRVDHAAGITGKLVDAGMKKFREGDDVKPTPYADLLDAAGNTHRLWGVSLPDAMDKGGVTIGEVVTLRNDGTEEVIVSVPVIDELTGAKTWEERIGERNIWTATLVGDRDPAAQSVAAAHLYSKGGRVDHSAGIVGELVEAGKAHFREDEKGRETPYADIRSADGAVHRLWGVSLPKALEHSGAATGDTVRLRRDGVEDVNVPVRKVDPATGKTTTTWVSAQRNVWTAEVIETAAARDARLDAAQEQPEQSKLLDQLAARMSRSGAKTTTLDYAGSRHYDQALDYANNRGLYGLRVAKAIARDQARWIRIQRDRIAAAGAKLSKFIERFGQHQTMGQAVSRQTATAAAPSQPWLRGIATWARSISQFVEAKVQGDATLTVHWTKINERLKFIYEKPDEAMKAMNLAPALNGDDATAKAAQDRIINQLASNPEAYGAIRGKTGMLASGAAKAQRQNALGHVDPLAKSIRDYVRIRAEVQELHTGTLRQERNRQRVDVPSISSNANHTLERIRDAVDRNDLHSQLGFALSDRIVRAEIEGLNKVLDEKFGANTFSSAEPQGRKFDAAAAKVTPDDHGKLAQSWPLFNAAQKVAAHQKEQAQAQARTQVQKAGMTR</sequence>
<geneLocation type="plasmid" evidence="9 10">
    <name>pAtS4b</name>
</geneLocation>
<dbReference type="NCBIfam" id="TIGR02768">
    <property type="entry name" value="TraA_Ti"/>
    <property type="match status" value="1"/>
</dbReference>
<dbReference type="PANTHER" id="PTHR43788:SF6">
    <property type="entry name" value="DNA HELICASE B"/>
    <property type="match status" value="1"/>
</dbReference>
<evidence type="ECO:0000256" key="4">
    <source>
        <dbReference type="ARBA" id="ARBA00022971"/>
    </source>
</evidence>
<dbReference type="InterPro" id="IPR014136">
    <property type="entry name" value="TraA_Ti"/>
</dbReference>
<evidence type="ECO:0000256" key="1">
    <source>
        <dbReference type="ARBA" id="ARBA00010873"/>
    </source>
</evidence>
<evidence type="ECO:0000256" key="3">
    <source>
        <dbReference type="ARBA" id="ARBA00022840"/>
    </source>
</evidence>
<feature type="compositionally biased region" description="Low complexity" evidence="5">
    <location>
        <begin position="1335"/>
        <end position="1345"/>
    </location>
</feature>
<evidence type="ECO:0000256" key="5">
    <source>
        <dbReference type="SAM" id="MobiDB-lite"/>
    </source>
</evidence>
<dbReference type="EMBL" id="CP000635">
    <property type="protein sequence ID" value="ACM39319.1"/>
    <property type="molecule type" value="Genomic_DNA"/>
</dbReference>
<dbReference type="GO" id="GO:0009338">
    <property type="term" value="C:exodeoxyribonuclease V complex"/>
    <property type="evidence" value="ECO:0007669"/>
    <property type="project" value="TreeGrafter"/>
</dbReference>
<feature type="region of interest" description="Disordered" evidence="5">
    <location>
        <begin position="1335"/>
        <end position="1356"/>
    </location>
</feature>
<dbReference type="HOGENOM" id="CLU_006069_2_0_5"/>
<organism evidence="9 10">
    <name type="scientific">Allorhizobium ampelinum (strain ATCC BAA-846 / DSM 112012 / S4)</name>
    <name type="common">Agrobacterium vitis (strain S4)</name>
    <dbReference type="NCBI Taxonomy" id="311402"/>
    <lineage>
        <taxon>Bacteria</taxon>
        <taxon>Pseudomonadati</taxon>
        <taxon>Pseudomonadota</taxon>
        <taxon>Alphaproteobacteria</taxon>
        <taxon>Hyphomicrobiales</taxon>
        <taxon>Rhizobiaceae</taxon>
        <taxon>Rhizobium/Agrobacterium group</taxon>
        <taxon>Allorhizobium</taxon>
        <taxon>Allorhizobium ampelinum</taxon>
    </lineage>
</organism>
<keyword evidence="10" id="KW-1185">Reference proteome</keyword>
<evidence type="ECO:0000259" key="8">
    <source>
        <dbReference type="Pfam" id="PF17841"/>
    </source>
</evidence>
<evidence type="ECO:0000313" key="9">
    <source>
        <dbReference type="EMBL" id="ACM39319.1"/>
    </source>
</evidence>
<evidence type="ECO:0000256" key="2">
    <source>
        <dbReference type="ARBA" id="ARBA00022741"/>
    </source>
</evidence>
<dbReference type="Pfam" id="PF17841">
    <property type="entry name" value="Bep_C_terminal"/>
    <property type="match status" value="1"/>
</dbReference>
<dbReference type="PANTHER" id="PTHR43788">
    <property type="entry name" value="DNA2/NAM7 HELICASE FAMILY MEMBER"/>
    <property type="match status" value="1"/>
</dbReference>
<dbReference type="Pfam" id="PF03389">
    <property type="entry name" value="MobA_MobL"/>
    <property type="match status" value="1"/>
</dbReference>
<dbReference type="InterPro" id="IPR005053">
    <property type="entry name" value="MobA_MobL"/>
</dbReference>
<feature type="domain" description="Bartonella effector protein BID" evidence="8">
    <location>
        <begin position="1114"/>
        <end position="1215"/>
    </location>
</feature>
<dbReference type="InterPro" id="IPR027351">
    <property type="entry name" value="(+)RNA_virus_helicase_core_dom"/>
</dbReference>
<evidence type="ECO:0000259" key="7">
    <source>
        <dbReference type="Pfam" id="PF03389"/>
    </source>
</evidence>
<dbReference type="InterPro" id="IPR050534">
    <property type="entry name" value="Coronavir_polyprotein_1ab"/>
</dbReference>
<dbReference type="GO" id="GO:0005524">
    <property type="term" value="F:ATP binding"/>
    <property type="evidence" value="ECO:0007669"/>
    <property type="project" value="UniProtKB-KW"/>
</dbReference>
<dbReference type="GO" id="GO:0006310">
    <property type="term" value="P:DNA recombination"/>
    <property type="evidence" value="ECO:0007669"/>
    <property type="project" value="TreeGrafter"/>
</dbReference>
<dbReference type="Gene3D" id="3.40.50.300">
    <property type="entry name" value="P-loop containing nucleotide triphosphate hydrolases"/>
    <property type="match status" value="2"/>
</dbReference>
<dbReference type="Proteomes" id="UP000001596">
    <property type="component" value="Plasmid pAtS4b"/>
</dbReference>
<dbReference type="Gene3D" id="2.30.30.940">
    <property type="match status" value="1"/>
</dbReference>
<name>B9K371_ALLAM</name>
<accession>B9K371</accession>
<dbReference type="CDD" id="cd18809">
    <property type="entry name" value="SF1_C_RecD"/>
    <property type="match status" value="1"/>
</dbReference>
<comment type="similarity">
    <text evidence="1">Belongs to the MobA/MobL family.</text>
</comment>
<keyword evidence="9" id="KW-0614">Plasmid</keyword>
<reference evidence="9 10" key="1">
    <citation type="journal article" date="2009" name="J. Bacteriol.">
        <title>Genome sequences of three Agrobacterium biovars help elucidate the evolution of multichromosome genomes in bacteria.</title>
        <authorList>
            <person name="Slater S.C."/>
            <person name="Goldman B.S."/>
            <person name="Goodner B."/>
            <person name="Setubal J.C."/>
            <person name="Farrand S.K."/>
            <person name="Nester E.W."/>
            <person name="Burr T.J."/>
            <person name="Banta L."/>
            <person name="Dickerman A.W."/>
            <person name="Paulsen I."/>
            <person name="Otten L."/>
            <person name="Suen G."/>
            <person name="Welch R."/>
            <person name="Almeida N.F."/>
            <person name="Arnold F."/>
            <person name="Burton O.T."/>
            <person name="Du Z."/>
            <person name="Ewing A."/>
            <person name="Godsy E."/>
            <person name="Heisel S."/>
            <person name="Houmiel K.L."/>
            <person name="Jhaveri J."/>
            <person name="Lu J."/>
            <person name="Miller N.M."/>
            <person name="Norton S."/>
            <person name="Chen Q."/>
            <person name="Phoolcharoen W."/>
            <person name="Ohlin V."/>
            <person name="Ondrusek D."/>
            <person name="Pride N."/>
            <person name="Stricklin S.L."/>
            <person name="Sun J."/>
            <person name="Wheeler C."/>
            <person name="Wilson L."/>
            <person name="Zhu H."/>
            <person name="Wood D.W."/>
        </authorList>
    </citation>
    <scope>NUCLEOTIDE SEQUENCE [LARGE SCALE GENOMIC DNA]</scope>
    <source>
        <strain evidence="10">S4 / ATCC BAA-846</strain>
        <plasmid evidence="9 10">pAtS4b</plasmid>
    </source>
</reference>
<keyword evidence="3" id="KW-0067">ATP-binding</keyword>
<gene>
    <name evidence="9" type="primary">traA</name>
    <name evidence="9" type="ordered locus">Avi_9595</name>
</gene>
<dbReference type="KEGG" id="avi:Avi_9595"/>
<dbReference type="Pfam" id="PF01443">
    <property type="entry name" value="Viral_helicase1"/>
    <property type="match status" value="1"/>
</dbReference>